<dbReference type="InterPro" id="IPR036047">
    <property type="entry name" value="F-box-like_dom_sf"/>
</dbReference>
<name>A0A9P5T9Y4_9AGAM</name>
<organism evidence="2 3">
    <name type="scientific">Russula ochroleuca</name>
    <dbReference type="NCBI Taxonomy" id="152965"/>
    <lineage>
        <taxon>Eukaryota</taxon>
        <taxon>Fungi</taxon>
        <taxon>Dikarya</taxon>
        <taxon>Basidiomycota</taxon>
        <taxon>Agaricomycotina</taxon>
        <taxon>Agaricomycetes</taxon>
        <taxon>Russulales</taxon>
        <taxon>Russulaceae</taxon>
        <taxon>Russula</taxon>
    </lineage>
</organism>
<protein>
    <recommendedName>
        <fullName evidence="1">F-box domain-containing protein</fullName>
    </recommendedName>
</protein>
<evidence type="ECO:0000313" key="3">
    <source>
        <dbReference type="Proteomes" id="UP000759537"/>
    </source>
</evidence>
<reference evidence="2" key="1">
    <citation type="submission" date="2019-10" db="EMBL/GenBank/DDBJ databases">
        <authorList>
            <consortium name="DOE Joint Genome Institute"/>
            <person name="Kuo A."/>
            <person name="Miyauchi S."/>
            <person name="Kiss E."/>
            <person name="Drula E."/>
            <person name="Kohler A."/>
            <person name="Sanchez-Garcia M."/>
            <person name="Andreopoulos B."/>
            <person name="Barry K.W."/>
            <person name="Bonito G."/>
            <person name="Buee M."/>
            <person name="Carver A."/>
            <person name="Chen C."/>
            <person name="Cichocki N."/>
            <person name="Clum A."/>
            <person name="Culley D."/>
            <person name="Crous P.W."/>
            <person name="Fauchery L."/>
            <person name="Girlanda M."/>
            <person name="Hayes R."/>
            <person name="Keri Z."/>
            <person name="LaButti K."/>
            <person name="Lipzen A."/>
            <person name="Lombard V."/>
            <person name="Magnuson J."/>
            <person name="Maillard F."/>
            <person name="Morin E."/>
            <person name="Murat C."/>
            <person name="Nolan M."/>
            <person name="Ohm R."/>
            <person name="Pangilinan J."/>
            <person name="Pereira M."/>
            <person name="Perotto S."/>
            <person name="Peter M."/>
            <person name="Riley R."/>
            <person name="Sitrit Y."/>
            <person name="Stielow B."/>
            <person name="Szollosi G."/>
            <person name="Zifcakova L."/>
            <person name="Stursova M."/>
            <person name="Spatafora J.W."/>
            <person name="Tedersoo L."/>
            <person name="Vaario L.-M."/>
            <person name="Yamada A."/>
            <person name="Yan M."/>
            <person name="Wang P."/>
            <person name="Xu J."/>
            <person name="Bruns T."/>
            <person name="Baldrian P."/>
            <person name="Vilgalys R."/>
            <person name="Henrissat B."/>
            <person name="Grigoriev I.V."/>
            <person name="Hibbett D."/>
            <person name="Nagy L.G."/>
            <person name="Martin F.M."/>
        </authorList>
    </citation>
    <scope>NUCLEOTIDE SEQUENCE</scope>
    <source>
        <strain evidence="2">Prilba</strain>
    </source>
</reference>
<dbReference type="AlphaFoldDB" id="A0A9P5T9Y4"/>
<sequence length="109" mass="11957">MDTSPTGSSDCLRQAIDDEINSSEESTRALKSRHNTLAFISCLPPETLAAIFSFLSPSAWDQEAGHLAQICVTHVCCQWHETALNHPCLWSHINFTVKPAAGLRAHLTV</sequence>
<feature type="domain" description="F-box" evidence="1">
    <location>
        <begin position="40"/>
        <end position="95"/>
    </location>
</feature>
<reference evidence="2" key="2">
    <citation type="journal article" date="2020" name="Nat. Commun.">
        <title>Large-scale genome sequencing of mycorrhizal fungi provides insights into the early evolution of symbiotic traits.</title>
        <authorList>
            <person name="Miyauchi S."/>
            <person name="Kiss E."/>
            <person name="Kuo A."/>
            <person name="Drula E."/>
            <person name="Kohler A."/>
            <person name="Sanchez-Garcia M."/>
            <person name="Morin E."/>
            <person name="Andreopoulos B."/>
            <person name="Barry K.W."/>
            <person name="Bonito G."/>
            <person name="Buee M."/>
            <person name="Carver A."/>
            <person name="Chen C."/>
            <person name="Cichocki N."/>
            <person name="Clum A."/>
            <person name="Culley D."/>
            <person name="Crous P.W."/>
            <person name="Fauchery L."/>
            <person name="Girlanda M."/>
            <person name="Hayes R.D."/>
            <person name="Keri Z."/>
            <person name="LaButti K."/>
            <person name="Lipzen A."/>
            <person name="Lombard V."/>
            <person name="Magnuson J."/>
            <person name="Maillard F."/>
            <person name="Murat C."/>
            <person name="Nolan M."/>
            <person name="Ohm R.A."/>
            <person name="Pangilinan J."/>
            <person name="Pereira M.F."/>
            <person name="Perotto S."/>
            <person name="Peter M."/>
            <person name="Pfister S."/>
            <person name="Riley R."/>
            <person name="Sitrit Y."/>
            <person name="Stielow J.B."/>
            <person name="Szollosi G."/>
            <person name="Zifcakova L."/>
            <person name="Stursova M."/>
            <person name="Spatafora J.W."/>
            <person name="Tedersoo L."/>
            <person name="Vaario L.M."/>
            <person name="Yamada A."/>
            <person name="Yan M."/>
            <person name="Wang P."/>
            <person name="Xu J."/>
            <person name="Bruns T."/>
            <person name="Baldrian P."/>
            <person name="Vilgalys R."/>
            <person name="Dunand C."/>
            <person name="Henrissat B."/>
            <person name="Grigoriev I.V."/>
            <person name="Hibbett D."/>
            <person name="Nagy L.G."/>
            <person name="Martin F.M."/>
        </authorList>
    </citation>
    <scope>NUCLEOTIDE SEQUENCE</scope>
    <source>
        <strain evidence="2">Prilba</strain>
    </source>
</reference>
<dbReference type="Proteomes" id="UP000759537">
    <property type="component" value="Unassembled WGS sequence"/>
</dbReference>
<evidence type="ECO:0000259" key="1">
    <source>
        <dbReference type="Pfam" id="PF12937"/>
    </source>
</evidence>
<evidence type="ECO:0000313" key="2">
    <source>
        <dbReference type="EMBL" id="KAF8481672.1"/>
    </source>
</evidence>
<dbReference type="InterPro" id="IPR001810">
    <property type="entry name" value="F-box_dom"/>
</dbReference>
<dbReference type="EMBL" id="WHVB01000006">
    <property type="protein sequence ID" value="KAF8481672.1"/>
    <property type="molecule type" value="Genomic_DNA"/>
</dbReference>
<accession>A0A9P5T9Y4</accession>
<dbReference type="Gene3D" id="1.20.1280.50">
    <property type="match status" value="1"/>
</dbReference>
<keyword evidence="3" id="KW-1185">Reference proteome</keyword>
<dbReference type="OrthoDB" id="2884925at2759"/>
<comment type="caution">
    <text evidence="2">The sequence shown here is derived from an EMBL/GenBank/DDBJ whole genome shotgun (WGS) entry which is preliminary data.</text>
</comment>
<proteinExistence type="predicted"/>
<gene>
    <name evidence="2" type="ORF">DFH94DRAFT_627871</name>
</gene>
<dbReference type="Pfam" id="PF12937">
    <property type="entry name" value="F-box-like"/>
    <property type="match status" value="1"/>
</dbReference>
<dbReference type="SUPFAM" id="SSF81383">
    <property type="entry name" value="F-box domain"/>
    <property type="match status" value="1"/>
</dbReference>